<organism evidence="1">
    <name type="scientific">mine drainage metagenome</name>
    <dbReference type="NCBI Taxonomy" id="410659"/>
    <lineage>
        <taxon>unclassified sequences</taxon>
        <taxon>metagenomes</taxon>
        <taxon>ecological metagenomes</taxon>
    </lineage>
</organism>
<dbReference type="AlphaFoldDB" id="A0A1J5S737"/>
<evidence type="ECO:0000313" key="1">
    <source>
        <dbReference type="EMBL" id="OIQ97611.1"/>
    </source>
</evidence>
<proteinExistence type="predicted"/>
<name>A0A1J5S737_9ZZZZ</name>
<reference evidence="1" key="1">
    <citation type="submission" date="2016-10" db="EMBL/GenBank/DDBJ databases">
        <title>Sequence of Gallionella enrichment culture.</title>
        <authorList>
            <person name="Poehlein A."/>
            <person name="Muehling M."/>
            <person name="Daniel R."/>
        </authorList>
    </citation>
    <scope>NUCLEOTIDE SEQUENCE</scope>
</reference>
<accession>A0A1J5S737</accession>
<sequence length="36" mass="4623">MLYWQDSRQWMTVEYDDKHDKNVLERVFRPELMVTY</sequence>
<dbReference type="EMBL" id="MLJW01000130">
    <property type="protein sequence ID" value="OIQ97611.1"/>
    <property type="molecule type" value="Genomic_DNA"/>
</dbReference>
<protein>
    <submittedName>
        <fullName evidence="1">Uncharacterized protein</fullName>
    </submittedName>
</protein>
<comment type="caution">
    <text evidence="1">The sequence shown here is derived from an EMBL/GenBank/DDBJ whole genome shotgun (WGS) entry which is preliminary data.</text>
</comment>
<gene>
    <name evidence="1" type="ORF">GALL_203700</name>
</gene>